<dbReference type="AlphaFoldDB" id="A0A0A9HAA2"/>
<proteinExistence type="predicted"/>
<sequence length="25" mass="2865">MDLDIGTSLSAEKQNYTLEYPSYLL</sequence>
<reference evidence="1" key="1">
    <citation type="submission" date="2014-09" db="EMBL/GenBank/DDBJ databases">
        <authorList>
            <person name="Magalhaes I.L.F."/>
            <person name="Oliveira U."/>
            <person name="Santos F.R."/>
            <person name="Vidigal T.H.D.A."/>
            <person name="Brescovit A.D."/>
            <person name="Santos A.J."/>
        </authorList>
    </citation>
    <scope>NUCLEOTIDE SEQUENCE</scope>
    <source>
        <tissue evidence="1">Shoot tissue taken approximately 20 cm above the soil surface</tissue>
    </source>
</reference>
<organism evidence="1">
    <name type="scientific">Arundo donax</name>
    <name type="common">Giant reed</name>
    <name type="synonym">Donax arundinaceus</name>
    <dbReference type="NCBI Taxonomy" id="35708"/>
    <lineage>
        <taxon>Eukaryota</taxon>
        <taxon>Viridiplantae</taxon>
        <taxon>Streptophyta</taxon>
        <taxon>Embryophyta</taxon>
        <taxon>Tracheophyta</taxon>
        <taxon>Spermatophyta</taxon>
        <taxon>Magnoliopsida</taxon>
        <taxon>Liliopsida</taxon>
        <taxon>Poales</taxon>
        <taxon>Poaceae</taxon>
        <taxon>PACMAD clade</taxon>
        <taxon>Arundinoideae</taxon>
        <taxon>Arundineae</taxon>
        <taxon>Arundo</taxon>
    </lineage>
</organism>
<reference evidence="1" key="2">
    <citation type="journal article" date="2015" name="Data Brief">
        <title>Shoot transcriptome of the giant reed, Arundo donax.</title>
        <authorList>
            <person name="Barrero R.A."/>
            <person name="Guerrero F.D."/>
            <person name="Moolhuijzen P."/>
            <person name="Goolsby J.A."/>
            <person name="Tidwell J."/>
            <person name="Bellgard S.E."/>
            <person name="Bellgard M.I."/>
        </authorList>
    </citation>
    <scope>NUCLEOTIDE SEQUENCE</scope>
    <source>
        <tissue evidence="1">Shoot tissue taken approximately 20 cm above the soil surface</tissue>
    </source>
</reference>
<evidence type="ECO:0000313" key="1">
    <source>
        <dbReference type="EMBL" id="JAE31786.1"/>
    </source>
</evidence>
<name>A0A0A9HAA2_ARUDO</name>
<accession>A0A0A9HAA2</accession>
<dbReference type="EMBL" id="GBRH01166110">
    <property type="protein sequence ID" value="JAE31786.1"/>
    <property type="molecule type" value="Transcribed_RNA"/>
</dbReference>
<protein>
    <submittedName>
        <fullName evidence="1">Uncharacterized protein</fullName>
    </submittedName>
</protein>